<gene>
    <name evidence="2" type="ORF">EBM89_18560</name>
</gene>
<proteinExistence type="predicted"/>
<organism evidence="2 3">
    <name type="scientific">Cellulomonas triticagri</name>
    <dbReference type="NCBI Taxonomy" id="2483352"/>
    <lineage>
        <taxon>Bacteria</taxon>
        <taxon>Bacillati</taxon>
        <taxon>Actinomycetota</taxon>
        <taxon>Actinomycetes</taxon>
        <taxon>Micrococcales</taxon>
        <taxon>Cellulomonadaceae</taxon>
        <taxon>Cellulomonas</taxon>
    </lineage>
</organism>
<protein>
    <submittedName>
        <fullName evidence="2">Uncharacterized protein</fullName>
    </submittedName>
</protein>
<feature type="region of interest" description="Disordered" evidence="1">
    <location>
        <begin position="26"/>
        <end position="177"/>
    </location>
</feature>
<feature type="compositionally biased region" description="Basic and acidic residues" evidence="1">
    <location>
        <begin position="48"/>
        <end position="59"/>
    </location>
</feature>
<evidence type="ECO:0000313" key="2">
    <source>
        <dbReference type="EMBL" id="RMI03722.1"/>
    </source>
</evidence>
<evidence type="ECO:0000313" key="3">
    <source>
        <dbReference type="Proteomes" id="UP000269289"/>
    </source>
</evidence>
<sequence length="177" mass="17950">AAHAALVARQAEWASAARTATGIWSQRARSAAAAGRTALDAARHRARTDHPAAHPHDDSAAQPAALASTGAHDFVGGRRTGTAEGPPVGVPTVAQALASWTTTHPGSPATGRSVGRAISPGRPAAVPERGTHQTRPPDPSRRPPVHSTVTTASALGAPDRGGLAPVPDIGSRERGVW</sequence>
<dbReference type="EMBL" id="RFFI01000151">
    <property type="protein sequence ID" value="RMI03722.1"/>
    <property type="molecule type" value="Genomic_DNA"/>
</dbReference>
<feature type="non-terminal residue" evidence="2">
    <location>
        <position position="1"/>
    </location>
</feature>
<name>A0A3M2IP74_9CELL</name>
<evidence type="ECO:0000256" key="1">
    <source>
        <dbReference type="SAM" id="MobiDB-lite"/>
    </source>
</evidence>
<dbReference type="Proteomes" id="UP000269289">
    <property type="component" value="Unassembled WGS sequence"/>
</dbReference>
<accession>A0A3M2IP74</accession>
<keyword evidence="3" id="KW-1185">Reference proteome</keyword>
<feature type="compositionally biased region" description="Low complexity" evidence="1">
    <location>
        <begin position="27"/>
        <end position="40"/>
    </location>
</feature>
<reference evidence="2 3" key="1">
    <citation type="submission" date="2018-10" db="EMBL/GenBank/DDBJ databases">
        <title>Isolation, diversity and antifungal activity of actinobacteria from wheat.</title>
        <authorList>
            <person name="Han C."/>
        </authorList>
    </citation>
    <scope>NUCLEOTIDE SEQUENCE [LARGE SCALE GENOMIC DNA]</scope>
    <source>
        <strain evidence="2 3">NEAU-YY56</strain>
    </source>
</reference>
<dbReference type="AlphaFoldDB" id="A0A3M2IP74"/>
<comment type="caution">
    <text evidence="2">The sequence shown here is derived from an EMBL/GenBank/DDBJ whole genome shotgun (WGS) entry which is preliminary data.</text>
</comment>